<keyword evidence="2" id="KW-1185">Reference proteome</keyword>
<sequence>MAVGVRPGSNSLSILEGSVGAAIVSDVPLMKGSPSGHHLQEGSRSSLAKPKCINGRALIPETAVVPPLPSIRRAISLPILMT</sequence>
<evidence type="ECO:0000313" key="2">
    <source>
        <dbReference type="Proteomes" id="UP001152649"/>
    </source>
</evidence>
<protein>
    <submittedName>
        <fullName evidence="1">Uncharacterized protein</fullName>
    </submittedName>
</protein>
<name>A0A9W4N3D6_9EURO</name>
<dbReference type="OrthoDB" id="4478077at2759"/>
<proteinExistence type="predicted"/>
<dbReference type="AlphaFoldDB" id="A0A9W4N3D6"/>
<accession>A0A9W4N3D6</accession>
<comment type="caution">
    <text evidence="1">The sequence shown here is derived from an EMBL/GenBank/DDBJ whole genome shotgun (WGS) entry which is preliminary data.</text>
</comment>
<gene>
    <name evidence="1" type="ORF">PSALAMII_LOCUS508</name>
</gene>
<organism evidence="1 2">
    <name type="scientific">Penicillium salamii</name>
    <dbReference type="NCBI Taxonomy" id="1612424"/>
    <lineage>
        <taxon>Eukaryota</taxon>
        <taxon>Fungi</taxon>
        <taxon>Dikarya</taxon>
        <taxon>Ascomycota</taxon>
        <taxon>Pezizomycotina</taxon>
        <taxon>Eurotiomycetes</taxon>
        <taxon>Eurotiomycetidae</taxon>
        <taxon>Eurotiales</taxon>
        <taxon>Aspergillaceae</taxon>
        <taxon>Penicillium</taxon>
    </lineage>
</organism>
<dbReference type="EMBL" id="CAJVPG010000020">
    <property type="protein sequence ID" value="CAG8241484.1"/>
    <property type="molecule type" value="Genomic_DNA"/>
</dbReference>
<reference evidence="1" key="1">
    <citation type="submission" date="2021-07" db="EMBL/GenBank/DDBJ databases">
        <authorList>
            <person name="Branca A.L. A."/>
        </authorList>
    </citation>
    <scope>NUCLEOTIDE SEQUENCE</scope>
</reference>
<evidence type="ECO:0000313" key="1">
    <source>
        <dbReference type="EMBL" id="CAG8241484.1"/>
    </source>
</evidence>
<dbReference type="Proteomes" id="UP001152649">
    <property type="component" value="Unassembled WGS sequence"/>
</dbReference>